<dbReference type="Pfam" id="PF01370">
    <property type="entry name" value="Epimerase"/>
    <property type="match status" value="1"/>
</dbReference>
<proteinExistence type="predicted"/>
<dbReference type="EMBL" id="CAXHTB010000014">
    <property type="protein sequence ID" value="CAL0319971.1"/>
    <property type="molecule type" value="Genomic_DNA"/>
</dbReference>
<dbReference type="FunFam" id="3.40.50.720:FF:000645">
    <property type="entry name" value="Anthocyanidin reductase ((2S)-flavan-3-ol-forming)"/>
    <property type="match status" value="1"/>
</dbReference>
<evidence type="ECO:0000259" key="3">
    <source>
        <dbReference type="Pfam" id="PF01370"/>
    </source>
</evidence>
<dbReference type="GO" id="GO:0016616">
    <property type="term" value="F:oxidoreductase activity, acting on the CH-OH group of donors, NAD or NADP as acceptor"/>
    <property type="evidence" value="ECO:0007669"/>
    <property type="project" value="TreeGrafter"/>
</dbReference>
<evidence type="ECO:0000313" key="4">
    <source>
        <dbReference type="EMBL" id="CAL0319971.1"/>
    </source>
</evidence>
<comment type="caution">
    <text evidence="4">The sequence shown here is derived from an EMBL/GenBank/DDBJ whole genome shotgun (WGS) entry which is preliminary data.</text>
</comment>
<reference evidence="4 5" key="1">
    <citation type="submission" date="2024-03" db="EMBL/GenBank/DDBJ databases">
        <authorList>
            <person name="Martinez-Hernandez J."/>
        </authorList>
    </citation>
    <scope>NUCLEOTIDE SEQUENCE [LARGE SCALE GENOMIC DNA]</scope>
</reference>
<dbReference type="PANTHER" id="PTHR10366:SF808">
    <property type="entry name" value="DIHYDROFLAVONOL-4-REDUCTASE-LIKE PROTEIN"/>
    <property type="match status" value="1"/>
</dbReference>
<dbReference type="InterPro" id="IPR050425">
    <property type="entry name" value="NAD(P)_dehydrat-like"/>
</dbReference>
<evidence type="ECO:0000313" key="5">
    <source>
        <dbReference type="Proteomes" id="UP001497480"/>
    </source>
</evidence>
<dbReference type="Gene3D" id="3.40.50.720">
    <property type="entry name" value="NAD(P)-binding Rossmann-like Domain"/>
    <property type="match status" value="1"/>
</dbReference>
<organism evidence="4 5">
    <name type="scientific">Lupinus luteus</name>
    <name type="common">European yellow lupine</name>
    <dbReference type="NCBI Taxonomy" id="3873"/>
    <lineage>
        <taxon>Eukaryota</taxon>
        <taxon>Viridiplantae</taxon>
        <taxon>Streptophyta</taxon>
        <taxon>Embryophyta</taxon>
        <taxon>Tracheophyta</taxon>
        <taxon>Spermatophyta</taxon>
        <taxon>Magnoliopsida</taxon>
        <taxon>eudicotyledons</taxon>
        <taxon>Gunneridae</taxon>
        <taxon>Pentapetalae</taxon>
        <taxon>rosids</taxon>
        <taxon>fabids</taxon>
        <taxon>Fabales</taxon>
        <taxon>Fabaceae</taxon>
        <taxon>Papilionoideae</taxon>
        <taxon>50 kb inversion clade</taxon>
        <taxon>genistoids sensu lato</taxon>
        <taxon>core genistoids</taxon>
        <taxon>Genisteae</taxon>
        <taxon>Lupinus</taxon>
    </lineage>
</organism>
<sequence>MIEMEKRCKVCVTGGSSYLGSFLIKKLLEKGYTVHTTLRNLNDEAKIGILRSFPEANARLVLFKADIYKPHAFEPAIKGCEFVFHIATPYEHQMDSQFKSTSEAAVAAVKSIANYCIESGTVKRLIYTASLLAYSPCKDDGTGFKDYIDETCWTSLNLLNRTIDDDLKNYINSKTQAEKELLSYENGENGSEMEVVSLSCGIVGGDTVLSYISESIAVLISQVKDDETTYQTLKFIEDLDGKIPIVHIDDVCEAHIFCTENPSIYGRLLVAAAYVSSSDIANYYFRTYPEFKLKRKYFEGPKREIKWASTKLKDKGFAYKHDLNKILDDCIICARRIGDL</sequence>
<dbReference type="InterPro" id="IPR001509">
    <property type="entry name" value="Epimerase_deHydtase"/>
</dbReference>
<dbReference type="Proteomes" id="UP001497480">
    <property type="component" value="Unassembled WGS sequence"/>
</dbReference>
<keyword evidence="1" id="KW-0521">NADP</keyword>
<evidence type="ECO:0000256" key="2">
    <source>
        <dbReference type="ARBA" id="ARBA00023002"/>
    </source>
</evidence>
<dbReference type="SUPFAM" id="SSF51735">
    <property type="entry name" value="NAD(P)-binding Rossmann-fold domains"/>
    <property type="match status" value="1"/>
</dbReference>
<keyword evidence="5" id="KW-1185">Reference proteome</keyword>
<keyword evidence="2" id="KW-0560">Oxidoreductase</keyword>
<protein>
    <recommendedName>
        <fullName evidence="3">NAD-dependent epimerase/dehydratase domain-containing protein</fullName>
    </recommendedName>
</protein>
<dbReference type="InterPro" id="IPR036291">
    <property type="entry name" value="NAD(P)-bd_dom_sf"/>
</dbReference>
<gene>
    <name evidence="4" type="ORF">LLUT_LOCUS21031</name>
</gene>
<dbReference type="PANTHER" id="PTHR10366">
    <property type="entry name" value="NAD DEPENDENT EPIMERASE/DEHYDRATASE"/>
    <property type="match status" value="1"/>
</dbReference>
<dbReference type="AlphaFoldDB" id="A0AAV1XEE1"/>
<evidence type="ECO:0000256" key="1">
    <source>
        <dbReference type="ARBA" id="ARBA00022857"/>
    </source>
</evidence>
<accession>A0AAV1XEE1</accession>
<name>A0AAV1XEE1_LUPLU</name>
<feature type="domain" description="NAD-dependent epimerase/dehydratase" evidence="3">
    <location>
        <begin position="10"/>
        <end position="262"/>
    </location>
</feature>